<evidence type="ECO:0000313" key="2">
    <source>
        <dbReference type="Proteomes" id="UP000006251"/>
    </source>
</evidence>
<comment type="caution">
    <text evidence="1">The sequence shown here is derived from an EMBL/GenBank/DDBJ whole genome shotgun (WGS) entry which is preliminary data.</text>
</comment>
<dbReference type="EMBL" id="BAEQ01000023">
    <property type="protein sequence ID" value="GAC28165.1"/>
    <property type="molecule type" value="Genomic_DNA"/>
</dbReference>
<gene>
    <name evidence="1" type="ORF">GPAL_1292</name>
</gene>
<sequence>MFCCANTLIVCGAFTKAIEIWDGSKVSAVISIGRNQRVAVLNDWA</sequence>
<dbReference type="Proteomes" id="UP000006251">
    <property type="component" value="Unassembled WGS sequence"/>
</dbReference>
<name>K6ZXX2_9ALTE</name>
<accession>K6ZXX2</accession>
<evidence type="ECO:0000313" key="1">
    <source>
        <dbReference type="EMBL" id="GAC28165.1"/>
    </source>
</evidence>
<protein>
    <submittedName>
        <fullName evidence="1">Uncharacterized protein</fullName>
    </submittedName>
</protein>
<dbReference type="AlphaFoldDB" id="K6ZXX2"/>
<keyword evidence="2" id="KW-1185">Reference proteome</keyword>
<organism evidence="1 2">
    <name type="scientific">Brumicola pallidula DSM 14239 = ACAM 615</name>
    <dbReference type="NCBI Taxonomy" id="1121922"/>
    <lineage>
        <taxon>Bacteria</taxon>
        <taxon>Pseudomonadati</taxon>
        <taxon>Pseudomonadota</taxon>
        <taxon>Gammaproteobacteria</taxon>
        <taxon>Alteromonadales</taxon>
        <taxon>Alteromonadaceae</taxon>
        <taxon>Brumicola</taxon>
    </lineage>
</organism>
<reference evidence="2" key="1">
    <citation type="journal article" date="2014" name="Environ. Microbiol.">
        <title>Comparative genomics of the marine bacterial genus Glaciecola reveals the high degree of genomic diversity and genomic characteristic for cold adaptation.</title>
        <authorList>
            <person name="Qin Q.L."/>
            <person name="Xie B.B."/>
            <person name="Yu Y."/>
            <person name="Shu Y.L."/>
            <person name="Rong J.C."/>
            <person name="Zhang Y.J."/>
            <person name="Zhao D.L."/>
            <person name="Chen X.L."/>
            <person name="Zhang X.Y."/>
            <person name="Chen B."/>
            <person name="Zhou B.C."/>
            <person name="Zhang Y.Z."/>
        </authorList>
    </citation>
    <scope>NUCLEOTIDE SEQUENCE [LARGE SCALE GENOMIC DNA]</scope>
    <source>
        <strain evidence="2">ACAM 615</strain>
    </source>
</reference>
<proteinExistence type="predicted"/>